<comment type="caution">
    <text evidence="1">The sequence shown here is derived from an EMBL/GenBank/DDBJ whole genome shotgun (WGS) entry which is preliminary data.</text>
</comment>
<name>A0A1F7FLE1_UNCRA</name>
<reference evidence="1 2" key="1">
    <citation type="journal article" date="2016" name="Nat. Commun.">
        <title>Thousands of microbial genomes shed light on interconnected biogeochemical processes in an aquifer system.</title>
        <authorList>
            <person name="Anantharaman K."/>
            <person name="Brown C.T."/>
            <person name="Hug L.A."/>
            <person name="Sharon I."/>
            <person name="Castelle C.J."/>
            <person name="Probst A.J."/>
            <person name="Thomas B.C."/>
            <person name="Singh A."/>
            <person name="Wilkins M.J."/>
            <person name="Karaoz U."/>
            <person name="Brodie E.L."/>
            <person name="Williams K.H."/>
            <person name="Hubbard S.S."/>
            <person name="Banfield J.F."/>
        </authorList>
    </citation>
    <scope>NUCLEOTIDE SEQUENCE [LARGE SCALE GENOMIC DNA]</scope>
</reference>
<accession>A0A1F7FLE1</accession>
<dbReference type="AlphaFoldDB" id="A0A1F7FLE1"/>
<evidence type="ECO:0000313" key="1">
    <source>
        <dbReference type="EMBL" id="OGK07272.1"/>
    </source>
</evidence>
<organism evidence="1 2">
    <name type="scientific">Candidatus Raymondbacteria bacterium RIFOXYD12_FULL_49_13</name>
    <dbReference type="NCBI Taxonomy" id="1817890"/>
    <lineage>
        <taxon>Bacteria</taxon>
        <taxon>Raymondiibacteriota</taxon>
    </lineage>
</organism>
<gene>
    <name evidence="1" type="ORF">A2519_14190</name>
</gene>
<dbReference type="EMBL" id="MFYX01000011">
    <property type="protein sequence ID" value="OGK07272.1"/>
    <property type="molecule type" value="Genomic_DNA"/>
</dbReference>
<sequence>MYKIPYQPVAGADVWFSPASEFNISLAGEYVFLAAARQITLLADLGFTVYGADEYGETDPVEVGAKFNWALFGATEMVPGLPASVRLANYKKGANTQGRIGETNKEASDLIITLKHGLPLLINSAPYGMLSLGTYSGGGNNFGDALVTTIGGGVSPRLSEHLFANGEVGIDLGELGGDFVFGMEVYGKIQYKF</sequence>
<proteinExistence type="predicted"/>
<evidence type="ECO:0000313" key="2">
    <source>
        <dbReference type="Proteomes" id="UP000179243"/>
    </source>
</evidence>
<protein>
    <recommendedName>
        <fullName evidence="3">Outer membrane protein beta-barrel domain-containing protein</fullName>
    </recommendedName>
</protein>
<evidence type="ECO:0008006" key="3">
    <source>
        <dbReference type="Google" id="ProtNLM"/>
    </source>
</evidence>
<dbReference type="Proteomes" id="UP000179243">
    <property type="component" value="Unassembled WGS sequence"/>
</dbReference>